<protein>
    <submittedName>
        <fullName evidence="3">Alpha/beta hydrolase</fullName>
    </submittedName>
</protein>
<dbReference type="InterPro" id="IPR029058">
    <property type="entry name" value="AB_hydrolase_fold"/>
</dbReference>
<dbReference type="RefSeq" id="WP_118097547.1">
    <property type="nucleotide sequence ID" value="NZ_CAKMUY010000006.1"/>
</dbReference>
<dbReference type="Pfam" id="PF20434">
    <property type="entry name" value="BD-FAE"/>
    <property type="match status" value="1"/>
</dbReference>
<keyword evidence="1 3" id="KW-0378">Hydrolase</keyword>
<evidence type="ECO:0000313" key="4">
    <source>
        <dbReference type="Proteomes" id="UP000266172"/>
    </source>
</evidence>
<accession>A0A395VB69</accession>
<dbReference type="Proteomes" id="UP000266172">
    <property type="component" value="Unassembled WGS sequence"/>
</dbReference>
<comment type="caution">
    <text evidence="3">The sequence shown here is derived from an EMBL/GenBank/DDBJ whole genome shotgun (WGS) entry which is preliminary data.</text>
</comment>
<dbReference type="PANTHER" id="PTHR48081">
    <property type="entry name" value="AB HYDROLASE SUPERFAMILY PROTEIN C4A8.06C"/>
    <property type="match status" value="1"/>
</dbReference>
<name>A0A395VB69_9FIRM</name>
<evidence type="ECO:0000256" key="1">
    <source>
        <dbReference type="ARBA" id="ARBA00022801"/>
    </source>
</evidence>
<evidence type="ECO:0000259" key="2">
    <source>
        <dbReference type="Pfam" id="PF20434"/>
    </source>
</evidence>
<dbReference type="EMBL" id="QRVL01000007">
    <property type="protein sequence ID" value="RGS40464.1"/>
    <property type="molecule type" value="Genomic_DNA"/>
</dbReference>
<gene>
    <name evidence="3" type="ORF">DWX93_10160</name>
</gene>
<dbReference type="Gene3D" id="3.40.50.1820">
    <property type="entry name" value="alpha/beta hydrolase"/>
    <property type="match status" value="1"/>
</dbReference>
<proteinExistence type="predicted"/>
<dbReference type="PANTHER" id="PTHR48081:SF6">
    <property type="entry name" value="PEPTIDASE S9 PROLYL OLIGOPEPTIDASE CATALYTIC DOMAIN-CONTAINING PROTEIN"/>
    <property type="match status" value="1"/>
</dbReference>
<reference evidence="3 4" key="1">
    <citation type="submission" date="2018-08" db="EMBL/GenBank/DDBJ databases">
        <title>A genome reference for cultivated species of the human gut microbiota.</title>
        <authorList>
            <person name="Zou Y."/>
            <person name="Xue W."/>
            <person name="Luo G."/>
        </authorList>
    </citation>
    <scope>NUCLEOTIDE SEQUENCE [LARGE SCALE GENOMIC DNA]</scope>
    <source>
        <strain evidence="3 4">AF22-12AC</strain>
    </source>
</reference>
<dbReference type="InterPro" id="IPR049492">
    <property type="entry name" value="BD-FAE-like_dom"/>
</dbReference>
<dbReference type="SUPFAM" id="SSF53474">
    <property type="entry name" value="alpha/beta-Hydrolases"/>
    <property type="match status" value="1"/>
</dbReference>
<feature type="domain" description="BD-FAE-like" evidence="2">
    <location>
        <begin position="33"/>
        <end position="216"/>
    </location>
</feature>
<sequence>MLTETIAIQVEGSLPGARLCIYIQEKSRELRIKERPLILLCPGGGYEWTSDREAEPMAVQFLAMGYHVAVLRYSCAPAVFPTALLELAEAMKLIHAHAAEWGVKEDQIYVEGCSAGGHLAASLGVFWHESWISERAGVTNEILRPAGLILCYPVITSGEYAHRGSFEALLKGQKTEEMLEKVSLEKQVTEHMPPVFLWHTFTDDCVPVENSLLLIAAMRKVNVPVEFHMYPAGGHGLSTCTEQSMNVDGYGVQEQCQSWLPLVRTWLAEKVRCKTDTNVLG</sequence>
<evidence type="ECO:0000313" key="3">
    <source>
        <dbReference type="EMBL" id="RGS40464.1"/>
    </source>
</evidence>
<dbReference type="InterPro" id="IPR050300">
    <property type="entry name" value="GDXG_lipolytic_enzyme"/>
</dbReference>
<organism evidence="3 4">
    <name type="scientific">Roseburia hominis</name>
    <dbReference type="NCBI Taxonomy" id="301301"/>
    <lineage>
        <taxon>Bacteria</taxon>
        <taxon>Bacillati</taxon>
        <taxon>Bacillota</taxon>
        <taxon>Clostridia</taxon>
        <taxon>Lachnospirales</taxon>
        <taxon>Lachnospiraceae</taxon>
        <taxon>Roseburia</taxon>
    </lineage>
</organism>
<dbReference type="GO" id="GO:0016787">
    <property type="term" value="F:hydrolase activity"/>
    <property type="evidence" value="ECO:0007669"/>
    <property type="project" value="UniProtKB-KW"/>
</dbReference>
<dbReference type="AlphaFoldDB" id="A0A395VB69"/>